<accession>A0A6J7DBT9</accession>
<organism evidence="1">
    <name type="scientific">freshwater metagenome</name>
    <dbReference type="NCBI Taxonomy" id="449393"/>
    <lineage>
        <taxon>unclassified sequences</taxon>
        <taxon>metagenomes</taxon>
        <taxon>ecological metagenomes</taxon>
    </lineage>
</organism>
<name>A0A6J7DBT9_9ZZZZ</name>
<dbReference type="AlphaFoldDB" id="A0A6J7DBT9"/>
<evidence type="ECO:0000313" key="1">
    <source>
        <dbReference type="EMBL" id="CAB4868127.1"/>
    </source>
</evidence>
<gene>
    <name evidence="1" type="ORF">UFOPK3376_00659</name>
</gene>
<sequence>MLDHVFTDAIAALRDAFEGAFLERQAFEEHFQIDVLLGDITWETSYGLPGEGQPPRVVAHITFDWPTWSQTAYRRWYVDEVLDEQPSIEMEIVFRVQRLAEQPDPVPVQAILPDSSPLIGNARLERAGATVEIGYFSDATQAPEYGIEITYEGIYELAEETLADGASKLLDEHFGTLGAWIATTLVKLGDLRLSFLPADDDVDS</sequence>
<dbReference type="EMBL" id="CAFBLP010000011">
    <property type="protein sequence ID" value="CAB4868127.1"/>
    <property type="molecule type" value="Genomic_DNA"/>
</dbReference>
<reference evidence="1" key="1">
    <citation type="submission" date="2020-05" db="EMBL/GenBank/DDBJ databases">
        <authorList>
            <person name="Chiriac C."/>
            <person name="Salcher M."/>
            <person name="Ghai R."/>
            <person name="Kavagutti S V."/>
        </authorList>
    </citation>
    <scope>NUCLEOTIDE SEQUENCE</scope>
</reference>
<protein>
    <submittedName>
        <fullName evidence="1">Unannotated protein</fullName>
    </submittedName>
</protein>
<proteinExistence type="predicted"/>